<evidence type="ECO:0000313" key="2">
    <source>
        <dbReference type="EMBL" id="CEA06918.1"/>
    </source>
</evidence>
<evidence type="ECO:0000256" key="1">
    <source>
        <dbReference type="SAM" id="Phobius"/>
    </source>
</evidence>
<keyword evidence="1" id="KW-0812">Transmembrane</keyword>
<keyword evidence="1" id="KW-0472">Membrane</keyword>
<name>A0A078MHT4_9MICC</name>
<protein>
    <submittedName>
        <fullName evidence="2">Uncharacterized protein</fullName>
    </submittedName>
</protein>
<dbReference type="PATRIC" id="fig|1461584.3.peg.219"/>
<dbReference type="AlphaFoldDB" id="A0A078MHT4"/>
<proteinExistence type="predicted"/>
<accession>A0A078MHT4</accession>
<organism evidence="2">
    <name type="scientific">Arthrobacter saudimassiliensis</name>
    <dbReference type="NCBI Taxonomy" id="1461584"/>
    <lineage>
        <taxon>Bacteria</taxon>
        <taxon>Bacillati</taxon>
        <taxon>Actinomycetota</taxon>
        <taxon>Actinomycetes</taxon>
        <taxon>Micrococcales</taxon>
        <taxon>Micrococcaceae</taxon>
        <taxon>Arthrobacter</taxon>
    </lineage>
</organism>
<keyword evidence="1" id="KW-1133">Transmembrane helix</keyword>
<feature type="transmembrane region" description="Helical" evidence="1">
    <location>
        <begin position="30"/>
        <end position="49"/>
    </location>
</feature>
<gene>
    <name evidence="2" type="ORF">BN1051_00222</name>
</gene>
<feature type="transmembrane region" description="Helical" evidence="1">
    <location>
        <begin position="55"/>
        <end position="75"/>
    </location>
</feature>
<sequence>MVSSTADVYRITGFGAHEYTGRPFKESGSMFIGSGFMTFLLCLLLMIFIPPMRDFTVVIVVCTVMAFIGMVAHIVGNMQRDNRNLEKLTQRTNAFLAEATGDPRSRLTSGTLESMIVDKRCLLSLQINGVPGLEVKVAHESEGAASIVALLTPPEYGLESFDVLLAAEMSKAQ</sequence>
<dbReference type="EMBL" id="LN483070">
    <property type="protein sequence ID" value="CEA06918.1"/>
    <property type="molecule type" value="Genomic_DNA"/>
</dbReference>
<reference evidence="2" key="1">
    <citation type="submission" date="2014-07" db="EMBL/GenBank/DDBJ databases">
        <authorList>
            <person name="Urmite Genomes Urmite Genomes"/>
        </authorList>
    </citation>
    <scope>NUCLEOTIDE SEQUENCE</scope>
    <source>
        <strain evidence="2">11W110_air</strain>
    </source>
</reference>